<evidence type="ECO:0000256" key="4">
    <source>
        <dbReference type="ARBA" id="ARBA00023110"/>
    </source>
</evidence>
<keyword evidence="3 7" id="KW-0732">Signal</keyword>
<evidence type="ECO:0000256" key="2">
    <source>
        <dbReference type="ARBA" id="ARBA00013194"/>
    </source>
</evidence>
<gene>
    <name evidence="8" type="ORF">QQS35_08915</name>
</gene>
<dbReference type="Pfam" id="PF13624">
    <property type="entry name" value="SurA_N_3"/>
    <property type="match status" value="1"/>
</dbReference>
<evidence type="ECO:0000256" key="1">
    <source>
        <dbReference type="ARBA" id="ARBA00000971"/>
    </source>
</evidence>
<dbReference type="PANTHER" id="PTHR47245:SF1">
    <property type="entry name" value="FOLDASE PROTEIN PRSA"/>
    <property type="match status" value="1"/>
</dbReference>
<name>A0ABT7L7J0_9BACI</name>
<dbReference type="InterPro" id="IPR027304">
    <property type="entry name" value="Trigger_fact/SurA_dom_sf"/>
</dbReference>
<keyword evidence="9" id="KW-1185">Reference proteome</keyword>
<evidence type="ECO:0000313" key="9">
    <source>
        <dbReference type="Proteomes" id="UP001235343"/>
    </source>
</evidence>
<evidence type="ECO:0000256" key="3">
    <source>
        <dbReference type="ARBA" id="ARBA00022729"/>
    </source>
</evidence>
<dbReference type="EC" id="5.2.1.8" evidence="2"/>
<feature type="signal peptide" evidence="7">
    <location>
        <begin position="1"/>
        <end position="19"/>
    </location>
</feature>
<evidence type="ECO:0000313" key="8">
    <source>
        <dbReference type="EMBL" id="MDL4840565.1"/>
    </source>
</evidence>
<feature type="compositionally biased region" description="Polar residues" evidence="6">
    <location>
        <begin position="28"/>
        <end position="47"/>
    </location>
</feature>
<dbReference type="Proteomes" id="UP001235343">
    <property type="component" value="Unassembled WGS sequence"/>
</dbReference>
<dbReference type="EMBL" id="JASTZU010000031">
    <property type="protein sequence ID" value="MDL4840565.1"/>
    <property type="molecule type" value="Genomic_DNA"/>
</dbReference>
<sequence>MKKKFLFIIVIISLSLLLAACSDDEDNAQNSENDTQQTAEESSSSDNTELERVAEDEVVATVNGEEIMGSKYNTMYNQTLMMFNQSGQDGTNADLVQEQTLSSLIEQELLRQETEELGIEAPNSQVDERFEQIKSQFKSEDQFQTQLTELEMTEESLRNQLAYEIKLNQYIEQEVPEVEVTDEEVKSYYDQLVSQQGEGEAPALEEVEQQIRNQIANQKQQSKLASVIEILKEESEIEKLI</sequence>
<comment type="caution">
    <text evidence="8">The sequence shown here is derived from an EMBL/GenBank/DDBJ whole genome shotgun (WGS) entry which is preliminary data.</text>
</comment>
<accession>A0ABT7L7J0</accession>
<organism evidence="8 9">
    <name type="scientific">Aquibacillus rhizosphaerae</name>
    <dbReference type="NCBI Taxonomy" id="3051431"/>
    <lineage>
        <taxon>Bacteria</taxon>
        <taxon>Bacillati</taxon>
        <taxon>Bacillota</taxon>
        <taxon>Bacilli</taxon>
        <taxon>Bacillales</taxon>
        <taxon>Bacillaceae</taxon>
        <taxon>Aquibacillus</taxon>
    </lineage>
</organism>
<dbReference type="SUPFAM" id="SSF109998">
    <property type="entry name" value="Triger factor/SurA peptide-binding domain-like"/>
    <property type="match status" value="1"/>
</dbReference>
<proteinExistence type="predicted"/>
<evidence type="ECO:0000256" key="5">
    <source>
        <dbReference type="ARBA" id="ARBA00023235"/>
    </source>
</evidence>
<evidence type="ECO:0000256" key="6">
    <source>
        <dbReference type="SAM" id="MobiDB-lite"/>
    </source>
</evidence>
<dbReference type="RefSeq" id="WP_285931645.1">
    <property type="nucleotide sequence ID" value="NZ_JASTZU010000031.1"/>
</dbReference>
<keyword evidence="4" id="KW-0697">Rotamase</keyword>
<dbReference type="InterPro" id="IPR050245">
    <property type="entry name" value="PrsA_foldase"/>
</dbReference>
<protein>
    <recommendedName>
        <fullName evidence="2">peptidylprolyl isomerase</fullName>
        <ecNumber evidence="2">5.2.1.8</ecNumber>
    </recommendedName>
</protein>
<reference evidence="8 9" key="1">
    <citation type="submission" date="2023-06" db="EMBL/GenBank/DDBJ databases">
        <title>Aquibacillus rhizosphaerae LR5S19.</title>
        <authorList>
            <person name="Sun J.-Q."/>
        </authorList>
    </citation>
    <scope>NUCLEOTIDE SEQUENCE [LARGE SCALE GENOMIC DNA]</scope>
    <source>
        <strain evidence="8 9">LR5S19</strain>
    </source>
</reference>
<evidence type="ECO:0000256" key="7">
    <source>
        <dbReference type="SAM" id="SignalP"/>
    </source>
</evidence>
<dbReference type="Gene3D" id="1.10.4030.10">
    <property type="entry name" value="Porin chaperone SurA, peptide-binding domain"/>
    <property type="match status" value="1"/>
</dbReference>
<dbReference type="PANTHER" id="PTHR47245">
    <property type="entry name" value="PEPTIDYLPROLYL ISOMERASE"/>
    <property type="match status" value="1"/>
</dbReference>
<feature type="region of interest" description="Disordered" evidence="6">
    <location>
        <begin position="25"/>
        <end position="53"/>
    </location>
</feature>
<comment type="catalytic activity">
    <reaction evidence="1">
        <text>[protein]-peptidylproline (omega=180) = [protein]-peptidylproline (omega=0)</text>
        <dbReference type="Rhea" id="RHEA:16237"/>
        <dbReference type="Rhea" id="RHEA-COMP:10747"/>
        <dbReference type="Rhea" id="RHEA-COMP:10748"/>
        <dbReference type="ChEBI" id="CHEBI:83833"/>
        <dbReference type="ChEBI" id="CHEBI:83834"/>
        <dbReference type="EC" id="5.2.1.8"/>
    </reaction>
</comment>
<dbReference type="PROSITE" id="PS51257">
    <property type="entry name" value="PROKAR_LIPOPROTEIN"/>
    <property type="match status" value="1"/>
</dbReference>
<feature type="chain" id="PRO_5046627103" description="peptidylprolyl isomerase" evidence="7">
    <location>
        <begin position="20"/>
        <end position="241"/>
    </location>
</feature>
<keyword evidence="5" id="KW-0413">Isomerase</keyword>